<dbReference type="Proteomes" id="UP000321960">
    <property type="component" value="Unassembled WGS sequence"/>
</dbReference>
<evidence type="ECO:0000256" key="3">
    <source>
        <dbReference type="ARBA" id="ARBA00022827"/>
    </source>
</evidence>
<evidence type="ECO:0000259" key="7">
    <source>
        <dbReference type="Pfam" id="PF14759"/>
    </source>
</evidence>
<dbReference type="PRINTS" id="PR00368">
    <property type="entry name" value="FADPNR"/>
</dbReference>
<keyword evidence="3" id="KW-0274">FAD</keyword>
<reference evidence="9" key="4">
    <citation type="submission" date="2023-01" db="EMBL/GenBank/DDBJ databases">
        <title>Draft genome sequence of Methylobacterium oxalidis strain NBRC 107715.</title>
        <authorList>
            <person name="Sun Q."/>
            <person name="Mori K."/>
        </authorList>
    </citation>
    <scope>NUCLEOTIDE SEQUENCE</scope>
    <source>
        <strain evidence="9">NBRC 107715</strain>
    </source>
</reference>
<gene>
    <name evidence="9" type="ORF">GCM10007888_56580</name>
    <name evidence="8" type="ORF">MOX02_54980</name>
</gene>
<evidence type="ECO:0000313" key="8">
    <source>
        <dbReference type="EMBL" id="GEP07460.1"/>
    </source>
</evidence>
<dbReference type="GO" id="GO:0016651">
    <property type="term" value="F:oxidoreductase activity, acting on NAD(P)H"/>
    <property type="evidence" value="ECO:0007669"/>
    <property type="project" value="TreeGrafter"/>
</dbReference>
<dbReference type="PANTHER" id="PTHR43557">
    <property type="entry name" value="APOPTOSIS-INDUCING FACTOR 1"/>
    <property type="match status" value="1"/>
</dbReference>
<dbReference type="PANTHER" id="PTHR43557:SF2">
    <property type="entry name" value="RIESKE DOMAIN-CONTAINING PROTEIN-RELATED"/>
    <property type="match status" value="1"/>
</dbReference>
<evidence type="ECO:0000259" key="6">
    <source>
        <dbReference type="Pfam" id="PF07992"/>
    </source>
</evidence>
<dbReference type="SUPFAM" id="SSF55424">
    <property type="entry name" value="FAD/NAD-linked reductases, dimerisation (C-terminal) domain"/>
    <property type="match status" value="1"/>
</dbReference>
<dbReference type="PRINTS" id="PR00411">
    <property type="entry name" value="PNDRDTASEI"/>
</dbReference>
<dbReference type="OrthoDB" id="7809559at2"/>
<evidence type="ECO:0000256" key="1">
    <source>
        <dbReference type="ARBA" id="ARBA00001974"/>
    </source>
</evidence>
<feature type="region of interest" description="Disordered" evidence="5">
    <location>
        <begin position="406"/>
        <end position="431"/>
    </location>
</feature>
<comment type="cofactor">
    <cofactor evidence="1">
        <name>FAD</name>
        <dbReference type="ChEBI" id="CHEBI:57692"/>
    </cofactor>
</comment>
<evidence type="ECO:0000313" key="9">
    <source>
        <dbReference type="EMBL" id="GLS67275.1"/>
    </source>
</evidence>
<keyword evidence="4" id="KW-0560">Oxidoreductase</keyword>
<keyword evidence="2" id="KW-0285">Flavoprotein</keyword>
<protein>
    <submittedName>
        <fullName evidence="8">Ferredoxin reductase</fullName>
    </submittedName>
</protein>
<dbReference type="InterPro" id="IPR036188">
    <property type="entry name" value="FAD/NAD-bd_sf"/>
</dbReference>
<dbReference type="SUPFAM" id="SSF51905">
    <property type="entry name" value="FAD/NAD(P)-binding domain"/>
    <property type="match status" value="1"/>
</dbReference>
<dbReference type="InterPro" id="IPR016156">
    <property type="entry name" value="FAD/NAD-linked_Rdtase_dimer_sf"/>
</dbReference>
<reference evidence="8 10" key="3">
    <citation type="submission" date="2019-07" db="EMBL/GenBank/DDBJ databases">
        <title>Whole genome shotgun sequence of Methylobacterium oxalidis NBRC 107715.</title>
        <authorList>
            <person name="Hosoyama A."/>
            <person name="Uohara A."/>
            <person name="Ohji S."/>
            <person name="Ichikawa N."/>
        </authorList>
    </citation>
    <scope>NUCLEOTIDE SEQUENCE [LARGE SCALE GENOMIC DNA]</scope>
    <source>
        <strain evidence="8 10">NBRC 107715</strain>
    </source>
</reference>
<dbReference type="Proteomes" id="UP001156856">
    <property type="component" value="Unassembled WGS sequence"/>
</dbReference>
<comment type="caution">
    <text evidence="8">The sequence shown here is derived from an EMBL/GenBank/DDBJ whole genome shotgun (WGS) entry which is preliminary data.</text>
</comment>
<evidence type="ECO:0000256" key="2">
    <source>
        <dbReference type="ARBA" id="ARBA00022630"/>
    </source>
</evidence>
<proteinExistence type="predicted"/>
<dbReference type="InterPro" id="IPR023753">
    <property type="entry name" value="FAD/NAD-binding_dom"/>
</dbReference>
<feature type="domain" description="Reductase C-terminal" evidence="7">
    <location>
        <begin position="337"/>
        <end position="407"/>
    </location>
</feature>
<dbReference type="Gene3D" id="3.30.390.30">
    <property type="match status" value="1"/>
</dbReference>
<name>A0A512JBY7_9HYPH</name>
<dbReference type="Pfam" id="PF07992">
    <property type="entry name" value="Pyr_redox_2"/>
    <property type="match status" value="1"/>
</dbReference>
<dbReference type="InterPro" id="IPR028202">
    <property type="entry name" value="Reductase_C"/>
</dbReference>
<accession>A0A512JBY7</accession>
<evidence type="ECO:0000256" key="4">
    <source>
        <dbReference type="ARBA" id="ARBA00023002"/>
    </source>
</evidence>
<reference evidence="11" key="2">
    <citation type="journal article" date="2019" name="Int. J. Syst. Evol. Microbiol.">
        <title>The Global Catalogue of Microorganisms (GCM) 10K type strain sequencing project: providing services to taxonomists for standard genome sequencing and annotation.</title>
        <authorList>
            <consortium name="The Broad Institute Genomics Platform"/>
            <consortium name="The Broad Institute Genome Sequencing Center for Infectious Disease"/>
            <person name="Wu L."/>
            <person name="Ma J."/>
        </authorList>
    </citation>
    <scope>NUCLEOTIDE SEQUENCE [LARGE SCALE GENOMIC DNA]</scope>
    <source>
        <strain evidence="11">NBRC 107715</strain>
    </source>
</reference>
<reference evidence="9" key="1">
    <citation type="journal article" date="2014" name="Int. J. Syst. Evol. Microbiol.">
        <title>Complete genome of a new Firmicutes species belonging to the dominant human colonic microbiota ('Ruminococcus bicirculans') reveals two chromosomes and a selective capacity to utilize plant glucans.</title>
        <authorList>
            <consortium name="NISC Comparative Sequencing Program"/>
            <person name="Wegmann U."/>
            <person name="Louis P."/>
            <person name="Goesmann A."/>
            <person name="Henrissat B."/>
            <person name="Duncan S.H."/>
            <person name="Flint H.J."/>
        </authorList>
    </citation>
    <scope>NUCLEOTIDE SEQUENCE</scope>
    <source>
        <strain evidence="9">NBRC 107715</strain>
    </source>
</reference>
<evidence type="ECO:0000256" key="5">
    <source>
        <dbReference type="SAM" id="MobiDB-lite"/>
    </source>
</evidence>
<dbReference type="Gene3D" id="3.50.50.60">
    <property type="entry name" value="FAD/NAD(P)-binding domain"/>
    <property type="match status" value="2"/>
</dbReference>
<dbReference type="InterPro" id="IPR050446">
    <property type="entry name" value="FAD-oxidoreductase/Apoptosis"/>
</dbReference>
<dbReference type="RefSeq" id="WP_147028909.1">
    <property type="nucleotide sequence ID" value="NZ_BJZU01000155.1"/>
</dbReference>
<organism evidence="8 10">
    <name type="scientific">Methylobacterium oxalidis</name>
    <dbReference type="NCBI Taxonomy" id="944322"/>
    <lineage>
        <taxon>Bacteria</taxon>
        <taxon>Pseudomonadati</taxon>
        <taxon>Pseudomonadota</taxon>
        <taxon>Alphaproteobacteria</taxon>
        <taxon>Hyphomicrobiales</taxon>
        <taxon>Methylobacteriaceae</taxon>
        <taxon>Methylobacterium</taxon>
    </lineage>
</organism>
<keyword evidence="11" id="KW-1185">Reference proteome</keyword>
<dbReference type="Pfam" id="PF14759">
    <property type="entry name" value="Reductase_C"/>
    <property type="match status" value="1"/>
</dbReference>
<dbReference type="EMBL" id="BSPK01000111">
    <property type="protein sequence ID" value="GLS67275.1"/>
    <property type="molecule type" value="Genomic_DNA"/>
</dbReference>
<sequence length="431" mass="45035">MTRTAASGRAVVVGAALAGLRGAEALRRAGFAGSLTIVGAEPHPPYDRPPLSKHVLTGEVPAEATRLPSLVDLDATWRLGTAATGLDRHRRTLRLADGAELPYDRLLVATGTRARPWPNPHEGRLGGVYSIRDRDDAASLRAAFAARPRRVLIIGGGFIGCEVASACRSLDIPVTLVEPSATPLARVLGTHLGAVVRALHEARGVDLRCNAEVEWLEDDGAGHVSRARLAGGGSIEADVVVVALGAVRNTDWLAGSGLSADPGGLDCDGTGHALDEAGEPDTNIAAAGDVARFPHPLYDGRRVALEHWGNAVEQAEHAGRLLAGCPSEAPYGALPTFWSTQGGINIKSVGLTDGADGLVIAQGSPKEGRFLALYGRQGRCIAAVSIDCARWLPAYAAMIAERAPFPPIRRGTDQPAGLDILPPGLPEKPQR</sequence>
<dbReference type="AlphaFoldDB" id="A0A512JBY7"/>
<feature type="domain" description="FAD/NAD(P)-binding" evidence="6">
    <location>
        <begin position="10"/>
        <end position="315"/>
    </location>
</feature>
<dbReference type="EMBL" id="BJZU01000155">
    <property type="protein sequence ID" value="GEP07460.1"/>
    <property type="molecule type" value="Genomic_DNA"/>
</dbReference>
<dbReference type="GO" id="GO:0005737">
    <property type="term" value="C:cytoplasm"/>
    <property type="evidence" value="ECO:0007669"/>
    <property type="project" value="TreeGrafter"/>
</dbReference>
<evidence type="ECO:0000313" key="10">
    <source>
        <dbReference type="Proteomes" id="UP000321960"/>
    </source>
</evidence>
<evidence type="ECO:0000313" key="11">
    <source>
        <dbReference type="Proteomes" id="UP001156856"/>
    </source>
</evidence>